<dbReference type="Proteomes" id="UP000192758">
    <property type="component" value="Unassembled WGS sequence"/>
</dbReference>
<evidence type="ECO:0000313" key="1">
    <source>
        <dbReference type="EMBL" id="OQS54044.1"/>
    </source>
</evidence>
<dbReference type="OrthoDB" id="2190927at2759"/>
<comment type="caution">
    <text evidence="1">The sequence shown here is derived from an EMBL/GenBank/DDBJ whole genome shotgun (WGS) entry which is preliminary data.</text>
</comment>
<accession>A0A1W0E484</accession>
<dbReference type="EMBL" id="MNPJ01000023">
    <property type="protein sequence ID" value="OQS54044.1"/>
    <property type="molecule type" value="Genomic_DNA"/>
</dbReference>
<protein>
    <recommendedName>
        <fullName evidence="3">Endonuclease/exonuclease/phosphatase domain-containing protein</fullName>
    </recommendedName>
</protein>
<name>A0A1W0E484_9MICR</name>
<organism evidence="1 2">
    <name type="scientific">Ecytonucleospora hepatopenaei</name>
    <dbReference type="NCBI Taxonomy" id="646526"/>
    <lineage>
        <taxon>Eukaryota</taxon>
        <taxon>Fungi</taxon>
        <taxon>Fungi incertae sedis</taxon>
        <taxon>Microsporidia</taxon>
        <taxon>Enterocytozoonidae</taxon>
        <taxon>Ecytonucleospora</taxon>
    </lineage>
</organism>
<keyword evidence="2" id="KW-1185">Reference proteome</keyword>
<dbReference type="Gene3D" id="3.60.10.10">
    <property type="entry name" value="Endonuclease/exonuclease/phosphatase"/>
    <property type="match status" value="1"/>
</dbReference>
<dbReference type="VEuPathDB" id="MicrosporidiaDB:EHP00_1696"/>
<dbReference type="SUPFAM" id="SSF56219">
    <property type="entry name" value="DNase I-like"/>
    <property type="match status" value="1"/>
</dbReference>
<proteinExistence type="predicted"/>
<dbReference type="STRING" id="646526.A0A1W0E484"/>
<reference evidence="1 2" key="1">
    <citation type="journal article" date="2017" name="Environ. Microbiol.">
        <title>Decay of the glycolytic pathway and adaptation to intranuclear parasitism within Enterocytozoonidae microsporidia.</title>
        <authorList>
            <person name="Wiredu Boakye D."/>
            <person name="Jaroenlak P."/>
            <person name="Prachumwat A."/>
            <person name="Williams T.A."/>
            <person name="Bateman K.S."/>
            <person name="Itsathitphaisarn O."/>
            <person name="Sritunyalucksana K."/>
            <person name="Paszkiewicz K.H."/>
            <person name="Moore K.A."/>
            <person name="Stentiford G.D."/>
            <person name="Williams B.A."/>
        </authorList>
    </citation>
    <scope>NUCLEOTIDE SEQUENCE [LARGE SCALE GENOMIC DNA]</scope>
    <source>
        <strain evidence="1 2">TH1</strain>
    </source>
</reference>
<sequence>MFIFTIKFEVKRVSKCFIIFCVNNTKMFIYSPISFILAKEKPASPYEIKTEALQGELIQNTGFVKNPNKKVHGPVMGDMSVISMNLFTANFMDDNLNQLTEETIHVADQHNPSFITLQAVEREHFALLKKALAPHYEAIGEKYVNYDLRRRRDELRPIFYDATHFELIKSGQFTPVYRPHHSYGTFGVFRQKGMPQRMFTVVNIDLYSADAEYIQEQLYTIIRHIEDGPFSAYPVILGGMINDQTSAVKKLIKTTYKNTLTADLNNENLPKTTFHYSGRLDDNYQRDFILLKDEHKNMRVNYARILSKFESVRLLHYPVYTIFSFNNKEDEKSKKI</sequence>
<evidence type="ECO:0008006" key="3">
    <source>
        <dbReference type="Google" id="ProtNLM"/>
    </source>
</evidence>
<evidence type="ECO:0000313" key="2">
    <source>
        <dbReference type="Proteomes" id="UP000192758"/>
    </source>
</evidence>
<gene>
    <name evidence="1" type="ORF">EHP00_1696</name>
</gene>
<dbReference type="InterPro" id="IPR036691">
    <property type="entry name" value="Endo/exonu/phosph_ase_sf"/>
</dbReference>
<dbReference type="AlphaFoldDB" id="A0A1W0E484"/>